<dbReference type="EMBL" id="GBRH01247093">
    <property type="protein sequence ID" value="JAD50802.1"/>
    <property type="molecule type" value="Transcribed_RNA"/>
</dbReference>
<evidence type="ECO:0000313" key="1">
    <source>
        <dbReference type="EMBL" id="JAD50802.1"/>
    </source>
</evidence>
<accession>A0A0A9AUM7</accession>
<proteinExistence type="predicted"/>
<name>A0A0A9AUM7_ARUDO</name>
<reference evidence="1" key="2">
    <citation type="journal article" date="2015" name="Data Brief">
        <title>Shoot transcriptome of the giant reed, Arundo donax.</title>
        <authorList>
            <person name="Barrero R.A."/>
            <person name="Guerrero F.D."/>
            <person name="Moolhuijzen P."/>
            <person name="Goolsby J.A."/>
            <person name="Tidwell J."/>
            <person name="Bellgard S.E."/>
            <person name="Bellgard M.I."/>
        </authorList>
    </citation>
    <scope>NUCLEOTIDE SEQUENCE</scope>
    <source>
        <tissue evidence="1">Shoot tissue taken approximately 20 cm above the soil surface</tissue>
    </source>
</reference>
<reference evidence="1" key="1">
    <citation type="submission" date="2014-09" db="EMBL/GenBank/DDBJ databases">
        <authorList>
            <person name="Magalhaes I.L.F."/>
            <person name="Oliveira U."/>
            <person name="Santos F.R."/>
            <person name="Vidigal T.H.D.A."/>
            <person name="Brescovit A.D."/>
            <person name="Santos A.J."/>
        </authorList>
    </citation>
    <scope>NUCLEOTIDE SEQUENCE</scope>
    <source>
        <tissue evidence="1">Shoot tissue taken approximately 20 cm above the soil surface</tissue>
    </source>
</reference>
<sequence>MVRILFWQRGQGLPGQGLESMLIITKAGDQRFLILGLVRQCRQCGVVCLLQLLLAHHRGDLIHG</sequence>
<organism evidence="1">
    <name type="scientific">Arundo donax</name>
    <name type="common">Giant reed</name>
    <name type="synonym">Donax arundinaceus</name>
    <dbReference type="NCBI Taxonomy" id="35708"/>
    <lineage>
        <taxon>Eukaryota</taxon>
        <taxon>Viridiplantae</taxon>
        <taxon>Streptophyta</taxon>
        <taxon>Embryophyta</taxon>
        <taxon>Tracheophyta</taxon>
        <taxon>Spermatophyta</taxon>
        <taxon>Magnoliopsida</taxon>
        <taxon>Liliopsida</taxon>
        <taxon>Poales</taxon>
        <taxon>Poaceae</taxon>
        <taxon>PACMAD clade</taxon>
        <taxon>Arundinoideae</taxon>
        <taxon>Arundineae</taxon>
        <taxon>Arundo</taxon>
    </lineage>
</organism>
<dbReference type="AlphaFoldDB" id="A0A0A9AUM7"/>
<protein>
    <submittedName>
        <fullName evidence="1">Uncharacterized protein</fullName>
    </submittedName>
</protein>